<dbReference type="AlphaFoldDB" id="A0A914R2X4"/>
<proteinExistence type="predicted"/>
<reference evidence="3" key="1">
    <citation type="submission" date="2022-11" db="UniProtKB">
        <authorList>
            <consortium name="WormBaseParasite"/>
        </authorList>
    </citation>
    <scope>IDENTIFICATION</scope>
</reference>
<keyword evidence="2" id="KW-1185">Reference proteome</keyword>
<organism evidence="2 3">
    <name type="scientific">Panagrolaimus davidi</name>
    <dbReference type="NCBI Taxonomy" id="227884"/>
    <lineage>
        <taxon>Eukaryota</taxon>
        <taxon>Metazoa</taxon>
        <taxon>Ecdysozoa</taxon>
        <taxon>Nematoda</taxon>
        <taxon>Chromadorea</taxon>
        <taxon>Rhabditida</taxon>
        <taxon>Tylenchina</taxon>
        <taxon>Panagrolaimomorpha</taxon>
        <taxon>Panagrolaimoidea</taxon>
        <taxon>Panagrolaimidae</taxon>
        <taxon>Panagrolaimus</taxon>
    </lineage>
</organism>
<feature type="compositionally biased region" description="Basic and acidic residues" evidence="1">
    <location>
        <begin position="189"/>
        <end position="198"/>
    </location>
</feature>
<evidence type="ECO:0000313" key="2">
    <source>
        <dbReference type="Proteomes" id="UP000887578"/>
    </source>
</evidence>
<name>A0A914R2X4_9BILA</name>
<dbReference type="Proteomes" id="UP000887578">
    <property type="component" value="Unplaced"/>
</dbReference>
<feature type="compositionally biased region" description="Polar residues" evidence="1">
    <location>
        <begin position="125"/>
        <end position="134"/>
    </location>
</feature>
<dbReference type="WBParaSite" id="PDA_v2.g5787.t1">
    <property type="protein sequence ID" value="PDA_v2.g5787.t1"/>
    <property type="gene ID" value="PDA_v2.g5787"/>
</dbReference>
<evidence type="ECO:0000313" key="3">
    <source>
        <dbReference type="WBParaSite" id="PDA_v2.g5787.t1"/>
    </source>
</evidence>
<feature type="compositionally biased region" description="Basic and acidic residues" evidence="1">
    <location>
        <begin position="1"/>
        <end position="22"/>
    </location>
</feature>
<feature type="region of interest" description="Disordered" evidence="1">
    <location>
        <begin position="1"/>
        <end position="75"/>
    </location>
</feature>
<feature type="region of interest" description="Disordered" evidence="1">
    <location>
        <begin position="99"/>
        <end position="198"/>
    </location>
</feature>
<feature type="compositionally biased region" description="Low complexity" evidence="1">
    <location>
        <begin position="50"/>
        <end position="61"/>
    </location>
</feature>
<protein>
    <submittedName>
        <fullName evidence="3">Uncharacterized protein</fullName>
    </submittedName>
</protein>
<feature type="compositionally biased region" description="Basic and acidic residues" evidence="1">
    <location>
        <begin position="157"/>
        <end position="177"/>
    </location>
</feature>
<evidence type="ECO:0000256" key="1">
    <source>
        <dbReference type="SAM" id="MobiDB-lite"/>
    </source>
</evidence>
<sequence length="239" mass="27089">MDKANKSEDAAHKSEMEILAEKRMRKSKPRMPAQPLPSKESNLVLRPRSKPSTPKSKISIPAKRKSKTPIKNKEKVRMIRFEKRRPKAKIEQAVEVKLPSELRNASAYKSAGKTLTIKEKKKSIPENSTEQPLHSNKEPKLASTQPSPEGKPSPPKSNEESKPSAPEIKLKSKEKISAKIKQPKTPIINKEKGGMKSFEKIRQKTVEKISGKKKMDNKGEIEFIETEEDDCFRNEKSVE</sequence>
<accession>A0A914R2X4</accession>